<dbReference type="AlphaFoldDB" id="A0A1U7LGF8"/>
<comment type="caution">
    <text evidence="13">The sequence shown here is derived from an EMBL/GenBank/DDBJ whole genome shotgun (WGS) entry which is preliminary data.</text>
</comment>
<evidence type="ECO:0000256" key="3">
    <source>
        <dbReference type="ARBA" id="ARBA00004991"/>
    </source>
</evidence>
<dbReference type="OMA" id="PRQWGFF"/>
<sequence>MYSLLDVLIYLSPYRDYAGTFGPVKSTLLSFLVISIAYLVGYGMFLRRNHFIVDGRLVVITGGSQGMGKAMAIDLSKRGANIVIVARDKSKLKAAAKEIENARRSDQQTVRFVSADLTSAKEAQRALDECGGIPDVLLCCAGMSNPQLFIDQETDVFDWSMKMNYFTALYITHATWKLMAKNPLPKDSPPRHIMFVSSFCGFITFAGYSSYSPTKAALRSLADTLRQEGMIYNIKVHCSFPSTIYTPGFEQEQLIKPDLTKELEGSDAGQTAEQVSKAVLKGLDSGEFLITTELFGNMARNSMKGLSPRNNVLVDTVLGVLGGIIWPFVRFDFDRKVKRYATMEMQKRSKQE</sequence>
<dbReference type="PANTHER" id="PTHR43550:SF3">
    <property type="entry name" value="3-KETODIHYDROSPHINGOSINE REDUCTASE"/>
    <property type="match status" value="1"/>
</dbReference>
<keyword evidence="5" id="KW-0521">NADP</keyword>
<name>A0A1U7LGF8_NEOID</name>
<evidence type="ECO:0000256" key="7">
    <source>
        <dbReference type="ARBA" id="ARBA00023002"/>
    </source>
</evidence>
<comment type="function">
    <text evidence="10">Catalyzes the reduction of 3'-oxosphinganine (3-ketodihydrosphingosine/KDS) to sphinganine (dihydrosphingosine/DHS), the second step of de novo sphingolipid biosynthesis.</text>
</comment>
<dbReference type="Pfam" id="PF00106">
    <property type="entry name" value="adh_short"/>
    <property type="match status" value="1"/>
</dbReference>
<reference evidence="13 14" key="1">
    <citation type="submission" date="2016-04" db="EMBL/GenBank/DDBJ databases">
        <title>Evolutionary innovation and constraint leading to complex multicellularity in the Ascomycota.</title>
        <authorList>
            <person name="Cisse O."/>
            <person name="Nguyen A."/>
            <person name="Hewitt D.A."/>
            <person name="Jedd G."/>
            <person name="Stajich J.E."/>
        </authorList>
    </citation>
    <scope>NUCLEOTIDE SEQUENCE [LARGE SCALE GENOMIC DNA]</scope>
    <source>
        <strain evidence="13 14">DAH-3</strain>
    </source>
</reference>
<keyword evidence="6" id="KW-0746">Sphingolipid metabolism</keyword>
<keyword evidence="12" id="KW-1133">Transmembrane helix</keyword>
<keyword evidence="8" id="KW-0443">Lipid metabolism</keyword>
<keyword evidence="7" id="KW-0560">Oxidoreductase</keyword>
<comment type="pathway">
    <text evidence="3">Sphingolipid metabolism.</text>
</comment>
<evidence type="ECO:0000313" key="13">
    <source>
        <dbReference type="EMBL" id="OLL21708.1"/>
    </source>
</evidence>
<evidence type="ECO:0000313" key="14">
    <source>
        <dbReference type="Proteomes" id="UP000186594"/>
    </source>
</evidence>
<evidence type="ECO:0000256" key="11">
    <source>
        <dbReference type="ARBA" id="ARBA00048930"/>
    </source>
</evidence>
<dbReference type="STRING" id="1198029.A0A1U7LGF8"/>
<evidence type="ECO:0000256" key="6">
    <source>
        <dbReference type="ARBA" id="ARBA00022919"/>
    </source>
</evidence>
<dbReference type="InterPro" id="IPR045022">
    <property type="entry name" value="KDSR-like"/>
</dbReference>
<comment type="pathway">
    <text evidence="2">Lipid metabolism; sphingolipid metabolism.</text>
</comment>
<dbReference type="CDD" id="cd08939">
    <property type="entry name" value="KDSR-like_SDR_c"/>
    <property type="match status" value="1"/>
</dbReference>
<evidence type="ECO:0000256" key="2">
    <source>
        <dbReference type="ARBA" id="ARBA00004760"/>
    </source>
</evidence>
<dbReference type="GO" id="GO:0047560">
    <property type="term" value="F:3-dehydrosphinganine reductase activity"/>
    <property type="evidence" value="ECO:0007669"/>
    <property type="project" value="UniProtKB-EC"/>
</dbReference>
<organism evidence="13 14">
    <name type="scientific">Neolecta irregularis (strain DAH-3)</name>
    <dbReference type="NCBI Taxonomy" id="1198029"/>
    <lineage>
        <taxon>Eukaryota</taxon>
        <taxon>Fungi</taxon>
        <taxon>Dikarya</taxon>
        <taxon>Ascomycota</taxon>
        <taxon>Taphrinomycotina</taxon>
        <taxon>Neolectales</taxon>
        <taxon>Neolectaceae</taxon>
        <taxon>Neolecta</taxon>
    </lineage>
</organism>
<dbReference type="GO" id="GO:0030148">
    <property type="term" value="P:sphingolipid biosynthetic process"/>
    <property type="evidence" value="ECO:0007669"/>
    <property type="project" value="InterPro"/>
</dbReference>
<keyword evidence="14" id="KW-1185">Reference proteome</keyword>
<evidence type="ECO:0000256" key="8">
    <source>
        <dbReference type="ARBA" id="ARBA00023098"/>
    </source>
</evidence>
<protein>
    <recommendedName>
        <fullName evidence="9">3-dehydrosphinganine reductase</fullName>
        <ecNumber evidence="9">1.1.1.102</ecNumber>
    </recommendedName>
</protein>
<keyword evidence="12" id="KW-0812">Transmembrane</keyword>
<evidence type="ECO:0000256" key="1">
    <source>
        <dbReference type="ARBA" id="ARBA00004240"/>
    </source>
</evidence>
<evidence type="ECO:0000256" key="5">
    <source>
        <dbReference type="ARBA" id="ARBA00022857"/>
    </source>
</evidence>
<dbReference type="OrthoDB" id="10267115at2759"/>
<keyword evidence="4" id="KW-0256">Endoplasmic reticulum</keyword>
<dbReference type="GO" id="GO:0006666">
    <property type="term" value="P:3-keto-sphinganine metabolic process"/>
    <property type="evidence" value="ECO:0007669"/>
    <property type="project" value="InterPro"/>
</dbReference>
<feature type="transmembrane region" description="Helical" evidence="12">
    <location>
        <begin position="28"/>
        <end position="46"/>
    </location>
</feature>
<evidence type="ECO:0000256" key="12">
    <source>
        <dbReference type="SAM" id="Phobius"/>
    </source>
</evidence>
<accession>A0A1U7LGF8</accession>
<evidence type="ECO:0000256" key="4">
    <source>
        <dbReference type="ARBA" id="ARBA00022824"/>
    </source>
</evidence>
<dbReference type="Proteomes" id="UP000186594">
    <property type="component" value="Unassembled WGS sequence"/>
</dbReference>
<dbReference type="InterPro" id="IPR036291">
    <property type="entry name" value="NAD(P)-bd_dom_sf"/>
</dbReference>
<gene>
    <name evidence="13" type="ORF">NEOLI_002794</name>
</gene>
<dbReference type="GO" id="GO:0005789">
    <property type="term" value="C:endoplasmic reticulum membrane"/>
    <property type="evidence" value="ECO:0007669"/>
    <property type="project" value="TreeGrafter"/>
</dbReference>
<keyword evidence="12" id="KW-0472">Membrane</keyword>
<dbReference type="EMBL" id="LXFE01004370">
    <property type="protein sequence ID" value="OLL21708.1"/>
    <property type="molecule type" value="Genomic_DNA"/>
</dbReference>
<proteinExistence type="predicted"/>
<dbReference type="PANTHER" id="PTHR43550">
    <property type="entry name" value="3-KETODIHYDROSPHINGOSINE REDUCTASE"/>
    <property type="match status" value="1"/>
</dbReference>
<dbReference type="FunFam" id="3.40.50.720:FF:000468">
    <property type="entry name" value="Short-chain dehydrogenase, putative"/>
    <property type="match status" value="1"/>
</dbReference>
<evidence type="ECO:0000256" key="10">
    <source>
        <dbReference type="ARBA" id="ARBA00044737"/>
    </source>
</evidence>
<dbReference type="InterPro" id="IPR002347">
    <property type="entry name" value="SDR_fam"/>
</dbReference>
<dbReference type="EC" id="1.1.1.102" evidence="9"/>
<dbReference type="PRINTS" id="PR00081">
    <property type="entry name" value="GDHRDH"/>
</dbReference>
<comment type="subcellular location">
    <subcellularLocation>
        <location evidence="1">Endoplasmic reticulum</location>
    </subcellularLocation>
</comment>
<dbReference type="Gene3D" id="3.40.50.720">
    <property type="entry name" value="NAD(P)-binding Rossmann-like Domain"/>
    <property type="match status" value="1"/>
</dbReference>
<comment type="catalytic activity">
    <reaction evidence="11">
        <text>sphinganine + NADP(+) = 3-oxosphinganine + NADPH + H(+)</text>
        <dbReference type="Rhea" id="RHEA:22640"/>
        <dbReference type="ChEBI" id="CHEBI:15378"/>
        <dbReference type="ChEBI" id="CHEBI:57783"/>
        <dbReference type="ChEBI" id="CHEBI:57817"/>
        <dbReference type="ChEBI" id="CHEBI:58299"/>
        <dbReference type="ChEBI" id="CHEBI:58349"/>
        <dbReference type="EC" id="1.1.1.102"/>
    </reaction>
    <physiologicalReaction direction="right-to-left" evidence="11">
        <dbReference type="Rhea" id="RHEA:22642"/>
    </physiologicalReaction>
</comment>
<dbReference type="SUPFAM" id="SSF51735">
    <property type="entry name" value="NAD(P)-binding Rossmann-fold domains"/>
    <property type="match status" value="1"/>
</dbReference>
<evidence type="ECO:0000256" key="9">
    <source>
        <dbReference type="ARBA" id="ARBA00026112"/>
    </source>
</evidence>
<feature type="transmembrane region" description="Helical" evidence="12">
    <location>
        <begin position="312"/>
        <end position="329"/>
    </location>
</feature>